<keyword evidence="3" id="KW-1185">Reference proteome</keyword>
<dbReference type="Proteomes" id="UP000233766">
    <property type="component" value="Unassembled WGS sequence"/>
</dbReference>
<dbReference type="Gene3D" id="2.40.128.270">
    <property type="match status" value="2"/>
</dbReference>
<dbReference type="InterPro" id="IPR038670">
    <property type="entry name" value="HslJ-like_sf"/>
</dbReference>
<proteinExistence type="predicted"/>
<keyword evidence="2" id="KW-0346">Stress response</keyword>
<organism evidence="2 3">
    <name type="scientific">Nocardia fluminea</name>
    <dbReference type="NCBI Taxonomy" id="134984"/>
    <lineage>
        <taxon>Bacteria</taxon>
        <taxon>Bacillati</taxon>
        <taxon>Actinomycetota</taxon>
        <taxon>Actinomycetes</taxon>
        <taxon>Mycobacteriales</taxon>
        <taxon>Nocardiaceae</taxon>
        <taxon>Nocardia</taxon>
    </lineage>
</organism>
<gene>
    <name evidence="2" type="ORF">ATK86_5850</name>
</gene>
<dbReference type="EMBL" id="PJMW01000002">
    <property type="protein sequence ID" value="PKV81385.1"/>
    <property type="molecule type" value="Genomic_DNA"/>
</dbReference>
<dbReference type="AlphaFoldDB" id="A0A2N3VIG3"/>
<dbReference type="PANTHER" id="PTHR35535:SF2">
    <property type="entry name" value="DUF306 DOMAIN-CONTAINING PROTEIN"/>
    <property type="match status" value="1"/>
</dbReference>
<reference evidence="2 3" key="1">
    <citation type="submission" date="2017-12" db="EMBL/GenBank/DDBJ databases">
        <title>Sequencing the genomes of 1000 Actinobacteria strains.</title>
        <authorList>
            <person name="Klenk H.-P."/>
        </authorList>
    </citation>
    <scope>NUCLEOTIDE SEQUENCE [LARGE SCALE GENOMIC DNA]</scope>
    <source>
        <strain evidence="2 3">DSM 44489</strain>
    </source>
</reference>
<dbReference type="PROSITE" id="PS51257">
    <property type="entry name" value="PROKAR_LIPOPROTEIN"/>
    <property type="match status" value="1"/>
</dbReference>
<dbReference type="Pfam" id="PF03724">
    <property type="entry name" value="META"/>
    <property type="match status" value="2"/>
</dbReference>
<accession>A0A2N3VIG3</accession>
<comment type="caution">
    <text evidence="2">The sequence shown here is derived from an EMBL/GenBank/DDBJ whole genome shotgun (WGS) entry which is preliminary data.</text>
</comment>
<name>A0A2N3VIG3_9NOCA</name>
<feature type="domain" description="DUF306" evidence="1">
    <location>
        <begin position="156"/>
        <end position="265"/>
    </location>
</feature>
<evidence type="ECO:0000259" key="1">
    <source>
        <dbReference type="Pfam" id="PF03724"/>
    </source>
</evidence>
<protein>
    <submittedName>
        <fullName evidence="2">Heat shock protein HslJ</fullName>
    </submittedName>
</protein>
<evidence type="ECO:0000313" key="2">
    <source>
        <dbReference type="EMBL" id="PKV81385.1"/>
    </source>
</evidence>
<evidence type="ECO:0000313" key="3">
    <source>
        <dbReference type="Proteomes" id="UP000233766"/>
    </source>
</evidence>
<dbReference type="PANTHER" id="PTHR35535">
    <property type="entry name" value="HEAT SHOCK PROTEIN HSLJ"/>
    <property type="match status" value="1"/>
</dbReference>
<sequence>MSGAVRTIGSMWISPRPLALLALVGMVATGCGSTEREPADDTATPMGHSYISTEVVGDEIPGGGPMTLSFTDGRISANSGCNSAGGTVDLSNHILQVSPLAGTLMACPGDRERADAWQSNFLESDPAWRLDGDRLTLTGESVTIHLTDKKIVTPDKPLTGTAWVVTTMLTPDAQIRSTTLDEVSPNLAIGDGGTVSGSAGCNRITGTAGVGPGDAVNFAVATTRMMCSPEVMEVEQNVLRALDGRTTATIDADTLTLRNDNGYGLILHAQ</sequence>
<dbReference type="InterPro" id="IPR053147">
    <property type="entry name" value="Hsp_HslJ-like"/>
</dbReference>
<feature type="domain" description="DUF306" evidence="1">
    <location>
        <begin position="47"/>
        <end position="142"/>
    </location>
</feature>
<dbReference type="InterPro" id="IPR005184">
    <property type="entry name" value="DUF306_Meta_HslJ"/>
</dbReference>